<gene>
    <name evidence="7" type="ORF">H0S73_22255</name>
</gene>
<accession>A0A838BTZ5</accession>
<keyword evidence="5" id="KW-0560">Oxidoreductase</keyword>
<evidence type="ECO:0000256" key="3">
    <source>
        <dbReference type="ARBA" id="ARBA00022643"/>
    </source>
</evidence>
<dbReference type="CDD" id="cd02932">
    <property type="entry name" value="OYE_YqiM_FMN"/>
    <property type="match status" value="1"/>
</dbReference>
<dbReference type="EMBL" id="JACDXJ010000001">
    <property type="protein sequence ID" value="MBA1158828.1"/>
    <property type="molecule type" value="Genomic_DNA"/>
</dbReference>
<dbReference type="AlphaFoldDB" id="A0A838BTZ5"/>
<proteinExistence type="predicted"/>
<keyword evidence="2" id="KW-0285">Flavoprotein</keyword>
<protein>
    <submittedName>
        <fullName evidence="7">NADH:flavin oxidoreductase/NADH oxidase</fullName>
    </submittedName>
</protein>
<evidence type="ECO:0000256" key="2">
    <source>
        <dbReference type="ARBA" id="ARBA00022630"/>
    </source>
</evidence>
<dbReference type="Gene3D" id="3.20.20.70">
    <property type="entry name" value="Aldolase class I"/>
    <property type="match status" value="1"/>
</dbReference>
<organism evidence="7 8">
    <name type="scientific">Microvirga mediterraneensis</name>
    <dbReference type="NCBI Taxonomy" id="2754695"/>
    <lineage>
        <taxon>Bacteria</taxon>
        <taxon>Pseudomonadati</taxon>
        <taxon>Pseudomonadota</taxon>
        <taxon>Alphaproteobacteria</taxon>
        <taxon>Hyphomicrobiales</taxon>
        <taxon>Methylobacteriaceae</taxon>
        <taxon>Microvirga</taxon>
    </lineage>
</organism>
<evidence type="ECO:0000259" key="6">
    <source>
        <dbReference type="Pfam" id="PF00724"/>
    </source>
</evidence>
<evidence type="ECO:0000256" key="1">
    <source>
        <dbReference type="ARBA" id="ARBA00001917"/>
    </source>
</evidence>
<evidence type="ECO:0000313" key="8">
    <source>
        <dbReference type="Proteomes" id="UP000572984"/>
    </source>
</evidence>
<keyword evidence="4" id="KW-0521">NADP</keyword>
<dbReference type="Proteomes" id="UP000572984">
    <property type="component" value="Unassembled WGS sequence"/>
</dbReference>
<comment type="cofactor">
    <cofactor evidence="1">
        <name>FMN</name>
        <dbReference type="ChEBI" id="CHEBI:58210"/>
    </cofactor>
</comment>
<dbReference type="GO" id="GO:0010181">
    <property type="term" value="F:FMN binding"/>
    <property type="evidence" value="ECO:0007669"/>
    <property type="project" value="InterPro"/>
</dbReference>
<name>A0A838BTZ5_9HYPH</name>
<feature type="domain" description="NADH:flavin oxidoreductase/NADH oxidase N-terminal" evidence="6">
    <location>
        <begin position="10"/>
        <end position="352"/>
    </location>
</feature>
<keyword evidence="3" id="KW-0288">FMN</keyword>
<dbReference type="InterPro" id="IPR013785">
    <property type="entry name" value="Aldolase_TIM"/>
</dbReference>
<keyword evidence="8" id="KW-1185">Reference proteome</keyword>
<sequence>MKSAYQRPRLFEPLTIRGLTLKNRVVISPMCQHSAERGLAGAWHLVHLGKFALGGAGLIFVESTAVAQHARIGVRDVGLWTDEQVAPFKAVVDFVHENGAAIGVQLAHAGRKAGSQALWEGGRALTMEQLHETGEPWRRVGPSAIAAGPEWSVPDAMCVDEIASARRMFVDAAIRAEQAGFDVLELHFGHGYLVASFLSPGSNLREDEYGGSRENRMRLGLEIAADVRAVWPEEKPLFVRISAVDGTEGGWGMDDSVVFARELKAIGVDVIDCSSGGLSDETRNMNVPRGLGFQVPFSERIRRDANVRTQAVGVILDGHQAEAILQDGKADLIAIGRQALYDPYWPHHAAHALGHGHGFEDWPVQHGPWLAKRAPLMEKLKFTDNSVRSLAGSGHQLGETAQ</sequence>
<evidence type="ECO:0000313" key="7">
    <source>
        <dbReference type="EMBL" id="MBA1158828.1"/>
    </source>
</evidence>
<comment type="caution">
    <text evidence="7">The sequence shown here is derived from an EMBL/GenBank/DDBJ whole genome shotgun (WGS) entry which is preliminary data.</text>
</comment>
<dbReference type="PANTHER" id="PTHR43303:SF4">
    <property type="entry name" value="NADPH DEHYDROGENASE C23G7.10C-RELATED"/>
    <property type="match status" value="1"/>
</dbReference>
<dbReference type="SUPFAM" id="SSF51395">
    <property type="entry name" value="FMN-linked oxidoreductases"/>
    <property type="match status" value="1"/>
</dbReference>
<dbReference type="Pfam" id="PF00724">
    <property type="entry name" value="Oxidored_FMN"/>
    <property type="match status" value="1"/>
</dbReference>
<dbReference type="InterPro" id="IPR001155">
    <property type="entry name" value="OxRdtase_FMN_N"/>
</dbReference>
<reference evidence="7 8" key="1">
    <citation type="submission" date="2020-07" db="EMBL/GenBank/DDBJ databases">
        <title>Draft genome and description of Microvirga mediterraneensis Marseille-Q2068 sp. nov.</title>
        <authorList>
            <person name="Boxberger M."/>
        </authorList>
    </citation>
    <scope>NUCLEOTIDE SEQUENCE [LARGE SCALE GENOMIC DNA]</scope>
    <source>
        <strain evidence="7 8">Marseille-Q2068</strain>
    </source>
</reference>
<evidence type="ECO:0000256" key="5">
    <source>
        <dbReference type="ARBA" id="ARBA00023002"/>
    </source>
</evidence>
<dbReference type="GO" id="GO:0050661">
    <property type="term" value="F:NADP binding"/>
    <property type="evidence" value="ECO:0007669"/>
    <property type="project" value="InterPro"/>
</dbReference>
<dbReference type="PANTHER" id="PTHR43303">
    <property type="entry name" value="NADPH DEHYDROGENASE C23G7.10C-RELATED"/>
    <property type="match status" value="1"/>
</dbReference>
<dbReference type="InterPro" id="IPR044152">
    <property type="entry name" value="YqjM-like"/>
</dbReference>
<dbReference type="RefSeq" id="WP_181054176.1">
    <property type="nucleotide sequence ID" value="NZ_JACDXJ010000001.1"/>
</dbReference>
<evidence type="ECO:0000256" key="4">
    <source>
        <dbReference type="ARBA" id="ARBA00022857"/>
    </source>
</evidence>
<dbReference type="GO" id="GO:0003959">
    <property type="term" value="F:NADPH dehydrogenase activity"/>
    <property type="evidence" value="ECO:0007669"/>
    <property type="project" value="InterPro"/>
</dbReference>